<name>N1PUT2_DOTSN</name>
<reference evidence="1 2" key="2">
    <citation type="journal article" date="2012" name="PLoS Pathog.">
        <title>Diverse lifestyles and strategies of plant pathogenesis encoded in the genomes of eighteen Dothideomycetes fungi.</title>
        <authorList>
            <person name="Ohm R.A."/>
            <person name="Feau N."/>
            <person name="Henrissat B."/>
            <person name="Schoch C.L."/>
            <person name="Horwitz B.A."/>
            <person name="Barry K.W."/>
            <person name="Condon B.J."/>
            <person name="Copeland A.C."/>
            <person name="Dhillon B."/>
            <person name="Glaser F."/>
            <person name="Hesse C.N."/>
            <person name="Kosti I."/>
            <person name="LaButti K."/>
            <person name="Lindquist E.A."/>
            <person name="Lucas S."/>
            <person name="Salamov A.A."/>
            <person name="Bradshaw R.E."/>
            <person name="Ciuffetti L."/>
            <person name="Hamelin R.C."/>
            <person name="Kema G.H.J."/>
            <person name="Lawrence C."/>
            <person name="Scott J.A."/>
            <person name="Spatafora J.W."/>
            <person name="Turgeon B.G."/>
            <person name="de Wit P.J.G.M."/>
            <person name="Zhong S."/>
            <person name="Goodwin S.B."/>
            <person name="Grigoriev I.V."/>
        </authorList>
    </citation>
    <scope>NUCLEOTIDE SEQUENCE [LARGE SCALE GENOMIC DNA]</scope>
    <source>
        <strain evidence="2">NZE10 / CBS 128990</strain>
    </source>
</reference>
<protein>
    <submittedName>
        <fullName evidence="1">Uncharacterized protein</fullName>
    </submittedName>
</protein>
<sequence>MRLRSFEKVANSQLPDAADLQKSRNWWYAHVSAHRGSYMEKSDDPLVVKICERVQYKEVGKWGTPKAQQGLWKLLQFGNAGLQSDHGFGADAEAMVDDMVILLNWADAERGRNWTEDDVYEEDLVKSAIAKGMEKLENK</sequence>
<gene>
    <name evidence="1" type="ORF">DOTSEDRAFT_22269</name>
</gene>
<dbReference type="Proteomes" id="UP000016933">
    <property type="component" value="Unassembled WGS sequence"/>
</dbReference>
<accession>N1PUT2</accession>
<evidence type="ECO:0000313" key="1">
    <source>
        <dbReference type="EMBL" id="EME46169.1"/>
    </source>
</evidence>
<keyword evidence="2" id="KW-1185">Reference proteome</keyword>
<dbReference type="AlphaFoldDB" id="N1PUT2"/>
<reference evidence="2" key="1">
    <citation type="journal article" date="2012" name="PLoS Genet.">
        <title>The genomes of the fungal plant pathogens Cladosporium fulvum and Dothistroma septosporum reveal adaptation to different hosts and lifestyles but also signatures of common ancestry.</title>
        <authorList>
            <person name="de Wit P.J.G.M."/>
            <person name="van der Burgt A."/>
            <person name="Oekmen B."/>
            <person name="Stergiopoulos I."/>
            <person name="Abd-Elsalam K.A."/>
            <person name="Aerts A.L."/>
            <person name="Bahkali A.H."/>
            <person name="Beenen H.G."/>
            <person name="Chettri P."/>
            <person name="Cox M.P."/>
            <person name="Datema E."/>
            <person name="de Vries R.P."/>
            <person name="Dhillon B."/>
            <person name="Ganley A.R."/>
            <person name="Griffiths S.A."/>
            <person name="Guo Y."/>
            <person name="Hamelin R.C."/>
            <person name="Henrissat B."/>
            <person name="Kabir M.S."/>
            <person name="Jashni M.K."/>
            <person name="Kema G."/>
            <person name="Klaubauf S."/>
            <person name="Lapidus A."/>
            <person name="Levasseur A."/>
            <person name="Lindquist E."/>
            <person name="Mehrabi R."/>
            <person name="Ohm R.A."/>
            <person name="Owen T.J."/>
            <person name="Salamov A."/>
            <person name="Schwelm A."/>
            <person name="Schijlen E."/>
            <person name="Sun H."/>
            <person name="van den Burg H.A."/>
            <person name="van Ham R.C.H.J."/>
            <person name="Zhang S."/>
            <person name="Goodwin S.B."/>
            <person name="Grigoriev I.V."/>
            <person name="Collemare J."/>
            <person name="Bradshaw R.E."/>
        </authorList>
    </citation>
    <scope>NUCLEOTIDE SEQUENCE [LARGE SCALE GENOMIC DNA]</scope>
    <source>
        <strain evidence="2">NZE10 / CBS 128990</strain>
    </source>
</reference>
<dbReference type="EMBL" id="KB446537">
    <property type="protein sequence ID" value="EME46169.1"/>
    <property type="molecule type" value="Genomic_DNA"/>
</dbReference>
<proteinExistence type="predicted"/>
<organism evidence="1 2">
    <name type="scientific">Dothistroma septosporum (strain NZE10 / CBS 128990)</name>
    <name type="common">Red band needle blight fungus</name>
    <name type="synonym">Mycosphaerella pini</name>
    <dbReference type="NCBI Taxonomy" id="675120"/>
    <lineage>
        <taxon>Eukaryota</taxon>
        <taxon>Fungi</taxon>
        <taxon>Dikarya</taxon>
        <taxon>Ascomycota</taxon>
        <taxon>Pezizomycotina</taxon>
        <taxon>Dothideomycetes</taxon>
        <taxon>Dothideomycetidae</taxon>
        <taxon>Mycosphaerellales</taxon>
        <taxon>Mycosphaerellaceae</taxon>
        <taxon>Dothistroma</taxon>
    </lineage>
</organism>
<evidence type="ECO:0000313" key="2">
    <source>
        <dbReference type="Proteomes" id="UP000016933"/>
    </source>
</evidence>
<dbReference type="HOGENOM" id="CLU_1845044_0_0_1"/>